<dbReference type="GO" id="GO:0004458">
    <property type="term" value="F:D-lactate dehydrogenase (cytochrome) activity"/>
    <property type="evidence" value="ECO:0007669"/>
    <property type="project" value="UniProtKB-EC"/>
</dbReference>
<keyword evidence="4" id="KW-0274">FAD</keyword>
<protein>
    <recommendedName>
        <fullName evidence="7">D-lactate dehydrogenase (cytochrome)</fullName>
        <ecNumber evidence="7">1.1.2.4</ecNumber>
    </recommendedName>
</protein>
<dbReference type="GO" id="GO:0071949">
    <property type="term" value="F:FAD binding"/>
    <property type="evidence" value="ECO:0007669"/>
    <property type="project" value="InterPro"/>
</dbReference>
<evidence type="ECO:0000313" key="10">
    <source>
        <dbReference type="Proteomes" id="UP000298324"/>
    </source>
</evidence>
<dbReference type="InterPro" id="IPR016164">
    <property type="entry name" value="FAD-linked_Oxase-like_C"/>
</dbReference>
<comment type="cofactor">
    <cofactor evidence="1">
        <name>FAD</name>
        <dbReference type="ChEBI" id="CHEBI:57692"/>
    </cofactor>
</comment>
<sequence>MSIKDALAKIVGKENVSDTVEDLQLYAKDLSLLPSGMADAVVWPGSSEEVGKVVAYCNENNIPVVPVSSRTHLYGSSIPKQGGVVVDMKRMNKILEIDKANRLARFEAGVTWGQYCAALKEQGMRTIMPLLPRPDRSVLSDTLDRAVPTNIVYDYGEPTQSMEVTWADGSIFRMGSASVNGFPDSKSRGANPSGPGLDFYRFMQGSQGTMGIVNWMSAKIEHQTKIDKIYFAPVTDLEYANNFLHRILPRRIGQECLLLNNVDLAAIIADKAEDFDELAAKLPPWTLILTISGVMRRPEEKIAYEEKFLTEVLRGEFTDMPLSDKLPGFPGLGRKLMPMLRSPWPADVKYWKDRLRGGVQDIFYITRPGKAKEQVAIMDAIAAKNGYPIADIGKYIQPIEHNRAAQVEFSLFYNPEDEQEKAMVAKINREAAAALMNAGAFFSRPYGEIADMVYDKAASYTMTLKRVKKVFDPNNIMNPGNLCF</sequence>
<dbReference type="InterPro" id="IPR016166">
    <property type="entry name" value="FAD-bd_PCMH"/>
</dbReference>
<dbReference type="PANTHER" id="PTHR11748">
    <property type="entry name" value="D-LACTATE DEHYDROGENASE"/>
    <property type="match status" value="1"/>
</dbReference>
<keyword evidence="6 9" id="KW-0560">Oxidoreductase</keyword>
<evidence type="ECO:0000259" key="8">
    <source>
        <dbReference type="PROSITE" id="PS51387"/>
    </source>
</evidence>
<dbReference type="EMBL" id="QFGA01000002">
    <property type="protein sequence ID" value="TEB05901.1"/>
    <property type="molecule type" value="Genomic_DNA"/>
</dbReference>
<dbReference type="RefSeq" id="WP_190258595.1">
    <property type="nucleotide sequence ID" value="NZ_QFGA01000002.1"/>
</dbReference>
<dbReference type="Gene3D" id="3.30.465.10">
    <property type="match status" value="1"/>
</dbReference>
<organism evidence="9 10">
    <name type="scientific">Pelotomaculum schinkii</name>
    <dbReference type="NCBI Taxonomy" id="78350"/>
    <lineage>
        <taxon>Bacteria</taxon>
        <taxon>Bacillati</taxon>
        <taxon>Bacillota</taxon>
        <taxon>Clostridia</taxon>
        <taxon>Eubacteriales</taxon>
        <taxon>Desulfotomaculaceae</taxon>
        <taxon>Pelotomaculum</taxon>
    </lineage>
</organism>
<evidence type="ECO:0000256" key="3">
    <source>
        <dbReference type="ARBA" id="ARBA00022630"/>
    </source>
</evidence>
<dbReference type="Gene3D" id="3.30.43.10">
    <property type="entry name" value="Uridine Diphospho-n-acetylenolpyruvylglucosamine Reductase, domain 2"/>
    <property type="match status" value="1"/>
</dbReference>
<dbReference type="SUPFAM" id="SSF55103">
    <property type="entry name" value="FAD-linked oxidases, C-terminal domain"/>
    <property type="match status" value="1"/>
</dbReference>
<evidence type="ECO:0000313" key="9">
    <source>
        <dbReference type="EMBL" id="TEB05901.1"/>
    </source>
</evidence>
<dbReference type="InterPro" id="IPR016169">
    <property type="entry name" value="FAD-bd_PCMH_sub2"/>
</dbReference>
<dbReference type="AlphaFoldDB" id="A0A4Y7RB31"/>
<feature type="domain" description="FAD-binding PCMH-type" evidence="8">
    <location>
        <begin position="34"/>
        <end position="223"/>
    </location>
</feature>
<comment type="caution">
    <text evidence="9">The sequence shown here is derived from an EMBL/GenBank/DDBJ whole genome shotgun (WGS) entry which is preliminary data.</text>
</comment>
<dbReference type="InterPro" id="IPR016167">
    <property type="entry name" value="FAD-bd_PCMH_sub1"/>
</dbReference>
<dbReference type="GO" id="GO:0008720">
    <property type="term" value="F:D-lactate dehydrogenase (NAD+) activity"/>
    <property type="evidence" value="ECO:0007669"/>
    <property type="project" value="TreeGrafter"/>
</dbReference>
<comment type="similarity">
    <text evidence="2">Belongs to the FAD-binding oxidoreductase/transferase type 4 family.</text>
</comment>
<dbReference type="GO" id="GO:1903457">
    <property type="term" value="P:lactate catabolic process"/>
    <property type="evidence" value="ECO:0007669"/>
    <property type="project" value="TreeGrafter"/>
</dbReference>
<evidence type="ECO:0000256" key="2">
    <source>
        <dbReference type="ARBA" id="ARBA00008000"/>
    </source>
</evidence>
<dbReference type="Gene3D" id="1.10.45.10">
    <property type="entry name" value="Vanillyl-alcohol Oxidase, Chain A, domain 4"/>
    <property type="match status" value="1"/>
</dbReference>
<dbReference type="Proteomes" id="UP000298324">
    <property type="component" value="Unassembled WGS sequence"/>
</dbReference>
<dbReference type="PROSITE" id="PS51387">
    <property type="entry name" value="FAD_PCMH"/>
    <property type="match status" value="1"/>
</dbReference>
<dbReference type="InterPro" id="IPR004113">
    <property type="entry name" value="FAD-bd_oxidored_4_C"/>
</dbReference>
<accession>A0A4Y7RB31</accession>
<evidence type="ECO:0000256" key="6">
    <source>
        <dbReference type="ARBA" id="ARBA00023002"/>
    </source>
</evidence>
<gene>
    <name evidence="9" type="ORF">Psch_02943</name>
</gene>
<dbReference type="Pfam" id="PF01565">
    <property type="entry name" value="FAD_binding_4"/>
    <property type="match status" value="1"/>
</dbReference>
<name>A0A4Y7RB31_9FIRM</name>
<keyword evidence="5" id="KW-0809">Transit peptide</keyword>
<reference evidence="9 10" key="1">
    <citation type="journal article" date="2018" name="Environ. Microbiol.">
        <title>Novel energy conservation strategies and behaviour of Pelotomaculum schinkii driving syntrophic propionate catabolism.</title>
        <authorList>
            <person name="Hidalgo-Ahumada C.A.P."/>
            <person name="Nobu M.K."/>
            <person name="Narihiro T."/>
            <person name="Tamaki H."/>
            <person name="Liu W.T."/>
            <person name="Kamagata Y."/>
            <person name="Stams A.J.M."/>
            <person name="Imachi H."/>
            <person name="Sousa D.Z."/>
        </authorList>
    </citation>
    <scope>NUCLEOTIDE SEQUENCE [LARGE SCALE GENOMIC DNA]</scope>
    <source>
        <strain evidence="9 10">HH</strain>
    </source>
</reference>
<dbReference type="SUPFAM" id="SSF56176">
    <property type="entry name" value="FAD-binding/transporter-associated domain-like"/>
    <property type="match status" value="1"/>
</dbReference>
<dbReference type="PANTHER" id="PTHR11748:SF111">
    <property type="entry name" value="D-LACTATE DEHYDROGENASE, MITOCHONDRIAL-RELATED"/>
    <property type="match status" value="1"/>
</dbReference>
<evidence type="ECO:0000256" key="1">
    <source>
        <dbReference type="ARBA" id="ARBA00001974"/>
    </source>
</evidence>
<keyword evidence="3" id="KW-0285">Flavoprotein</keyword>
<dbReference type="EC" id="1.1.2.4" evidence="7"/>
<keyword evidence="10" id="KW-1185">Reference proteome</keyword>
<evidence type="ECO:0000256" key="7">
    <source>
        <dbReference type="ARBA" id="ARBA00038897"/>
    </source>
</evidence>
<evidence type="ECO:0000256" key="5">
    <source>
        <dbReference type="ARBA" id="ARBA00022946"/>
    </source>
</evidence>
<dbReference type="InterPro" id="IPR016171">
    <property type="entry name" value="Vanillyl_alc_oxidase_C-sub2"/>
</dbReference>
<dbReference type="InterPro" id="IPR036318">
    <property type="entry name" value="FAD-bd_PCMH-like_sf"/>
</dbReference>
<dbReference type="Pfam" id="PF02913">
    <property type="entry name" value="FAD-oxidase_C"/>
    <property type="match status" value="1"/>
</dbReference>
<proteinExistence type="inferred from homology"/>
<evidence type="ECO:0000256" key="4">
    <source>
        <dbReference type="ARBA" id="ARBA00022827"/>
    </source>
</evidence>
<dbReference type="InterPro" id="IPR006094">
    <property type="entry name" value="Oxid_FAD_bind_N"/>
</dbReference>